<sequence length="152" mass="17438">MHTCTPYQEAFHSIARNFRHFILNSDVTILENYLNESCEYVLCSLHCDVPLIAHNCGYEIVEKVIALTRKSFKLMEKMSLDTAVISRWPKACAEIITYGIPERNLTVAEQPNSSSIIQPQQMKQIETNGQSHGSQKFIKLLSLLLLFIYFIL</sequence>
<dbReference type="PANTHER" id="PTHR36944:SF1">
    <property type="entry name" value="CPG4 DOMAIN-CONTAINING PROTEIN"/>
    <property type="match status" value="1"/>
</dbReference>
<dbReference type="EMBL" id="UPTC01000822">
    <property type="protein sequence ID" value="VBB30252.1"/>
    <property type="molecule type" value="Genomic_DNA"/>
</dbReference>
<reference evidence="1 2" key="1">
    <citation type="submission" date="2018-08" db="EMBL/GenBank/DDBJ databases">
        <authorList>
            <person name="Laetsch R D."/>
            <person name="Stevens L."/>
            <person name="Kumar S."/>
            <person name="Blaxter L. M."/>
        </authorList>
    </citation>
    <scope>NUCLEOTIDE SEQUENCE [LARGE SCALE GENOMIC DNA]</scope>
</reference>
<protein>
    <submittedName>
        <fullName evidence="1">Uncharacterized protein</fullName>
    </submittedName>
</protein>
<evidence type="ECO:0000313" key="2">
    <source>
        <dbReference type="Proteomes" id="UP000276991"/>
    </source>
</evidence>
<dbReference type="OrthoDB" id="5829851at2759"/>
<name>A0A498SGW1_ACAVI</name>
<dbReference type="PANTHER" id="PTHR36944">
    <property type="entry name" value="PROTEIN CBG02791-RELATED"/>
    <property type="match status" value="1"/>
</dbReference>
<evidence type="ECO:0000313" key="1">
    <source>
        <dbReference type="EMBL" id="VBB30252.1"/>
    </source>
</evidence>
<dbReference type="AlphaFoldDB" id="A0A498SGW1"/>
<accession>A0A498SGW1</accession>
<gene>
    <name evidence="1" type="ORF">NAV_LOCUS5043</name>
</gene>
<organism evidence="1 2">
    <name type="scientific">Acanthocheilonema viteae</name>
    <name type="common">Filarial nematode worm</name>
    <name type="synonym">Dipetalonema viteae</name>
    <dbReference type="NCBI Taxonomy" id="6277"/>
    <lineage>
        <taxon>Eukaryota</taxon>
        <taxon>Metazoa</taxon>
        <taxon>Ecdysozoa</taxon>
        <taxon>Nematoda</taxon>
        <taxon>Chromadorea</taxon>
        <taxon>Rhabditida</taxon>
        <taxon>Spirurina</taxon>
        <taxon>Spiruromorpha</taxon>
        <taxon>Filarioidea</taxon>
        <taxon>Onchocercidae</taxon>
        <taxon>Acanthocheilonema</taxon>
    </lineage>
</organism>
<proteinExistence type="predicted"/>
<keyword evidence="2" id="KW-1185">Reference proteome</keyword>
<dbReference type="Proteomes" id="UP000276991">
    <property type="component" value="Unassembled WGS sequence"/>
</dbReference>